<evidence type="ECO:0000256" key="3">
    <source>
        <dbReference type="ARBA" id="ARBA00022692"/>
    </source>
</evidence>
<protein>
    <submittedName>
        <fullName evidence="7">Predicted PurR-regulated permease PerM</fullName>
    </submittedName>
</protein>
<sequence>MTDHEPRDRHTMPEGLRVPVYGLFVLGVLYTMYLAHQVFLPITLAVLASLLLAPPVAALARRGVPKVVGAMVMLILLVTVVGGVGAYVSGPIMDWMEEAPEGVGNLLFSDHGLHDAYQRMTDSARQVEEAVEEFADEEGVERTTVVLESESWRGQLMIGARNNAVAIALALTLSYFLLVSGESLVRNLVSQLATRERRRTVLRVIRDSQREIARYLAVITVSNSAVGVLTALMLWALGLPSPVVWGVIATLLRFVPYLGVLVTTVALAIISAISMDDPLMMMAAPVGYLLLSSLVGFVLEPYVHGYRMDINPIIIFLGIFFWGWLWGAIGVLLAVPLMTVIMVLLRQIDGLRPLYRIIAR</sequence>
<dbReference type="RefSeq" id="WP_091639396.1">
    <property type="nucleotide sequence ID" value="NZ_FOEG01000001.1"/>
</dbReference>
<dbReference type="InterPro" id="IPR002549">
    <property type="entry name" value="AI-2E-like"/>
</dbReference>
<dbReference type="GO" id="GO:0055085">
    <property type="term" value="P:transmembrane transport"/>
    <property type="evidence" value="ECO:0007669"/>
    <property type="project" value="TreeGrafter"/>
</dbReference>
<organism evidence="7 8">
    <name type="scientific">Aquisalimonas asiatica</name>
    <dbReference type="NCBI Taxonomy" id="406100"/>
    <lineage>
        <taxon>Bacteria</taxon>
        <taxon>Pseudomonadati</taxon>
        <taxon>Pseudomonadota</taxon>
        <taxon>Gammaproteobacteria</taxon>
        <taxon>Chromatiales</taxon>
        <taxon>Ectothiorhodospiraceae</taxon>
        <taxon>Aquisalimonas</taxon>
    </lineage>
</organism>
<feature type="transmembrane region" description="Helical" evidence="6">
    <location>
        <begin position="215"/>
        <end position="237"/>
    </location>
</feature>
<proteinExistence type="inferred from homology"/>
<evidence type="ECO:0000313" key="7">
    <source>
        <dbReference type="EMBL" id="SEO49156.1"/>
    </source>
</evidence>
<keyword evidence="4 6" id="KW-1133">Transmembrane helix</keyword>
<dbReference type="GO" id="GO:0016020">
    <property type="term" value="C:membrane"/>
    <property type="evidence" value="ECO:0007669"/>
    <property type="project" value="UniProtKB-SubCell"/>
</dbReference>
<evidence type="ECO:0000313" key="8">
    <source>
        <dbReference type="Proteomes" id="UP000199657"/>
    </source>
</evidence>
<feature type="transmembrane region" description="Helical" evidence="6">
    <location>
        <begin position="164"/>
        <end position="189"/>
    </location>
</feature>
<reference evidence="7 8" key="1">
    <citation type="submission" date="2016-10" db="EMBL/GenBank/DDBJ databases">
        <authorList>
            <person name="de Groot N.N."/>
        </authorList>
    </citation>
    <scope>NUCLEOTIDE SEQUENCE [LARGE SCALE GENOMIC DNA]</scope>
    <source>
        <strain evidence="7 8">CGMCC 1.6291</strain>
    </source>
</reference>
<dbReference type="PANTHER" id="PTHR21716">
    <property type="entry name" value="TRANSMEMBRANE PROTEIN"/>
    <property type="match status" value="1"/>
</dbReference>
<evidence type="ECO:0000256" key="6">
    <source>
        <dbReference type="SAM" id="Phobius"/>
    </source>
</evidence>
<dbReference type="EMBL" id="FOEG01000001">
    <property type="protein sequence ID" value="SEO49156.1"/>
    <property type="molecule type" value="Genomic_DNA"/>
</dbReference>
<evidence type="ECO:0000256" key="5">
    <source>
        <dbReference type="ARBA" id="ARBA00023136"/>
    </source>
</evidence>
<dbReference type="OrthoDB" id="9799225at2"/>
<name>A0A1H8Q513_9GAMM</name>
<gene>
    <name evidence="7" type="ORF">SAMN04488052_101349</name>
</gene>
<comment type="subcellular location">
    <subcellularLocation>
        <location evidence="1">Membrane</location>
        <topology evidence="1">Multi-pass membrane protein</topology>
    </subcellularLocation>
</comment>
<feature type="transmembrane region" description="Helical" evidence="6">
    <location>
        <begin position="39"/>
        <end position="60"/>
    </location>
</feature>
<keyword evidence="3 6" id="KW-0812">Transmembrane</keyword>
<evidence type="ECO:0000256" key="1">
    <source>
        <dbReference type="ARBA" id="ARBA00004141"/>
    </source>
</evidence>
<keyword evidence="8" id="KW-1185">Reference proteome</keyword>
<dbReference type="Pfam" id="PF01594">
    <property type="entry name" value="AI-2E_transport"/>
    <property type="match status" value="1"/>
</dbReference>
<evidence type="ECO:0000256" key="2">
    <source>
        <dbReference type="ARBA" id="ARBA00009773"/>
    </source>
</evidence>
<feature type="transmembrane region" description="Helical" evidence="6">
    <location>
        <begin position="319"/>
        <end position="345"/>
    </location>
</feature>
<keyword evidence="5 6" id="KW-0472">Membrane</keyword>
<feature type="transmembrane region" description="Helical" evidence="6">
    <location>
        <begin position="279"/>
        <end position="299"/>
    </location>
</feature>
<feature type="transmembrane region" description="Helical" evidence="6">
    <location>
        <begin position="16"/>
        <end position="33"/>
    </location>
</feature>
<comment type="similarity">
    <text evidence="2">Belongs to the autoinducer-2 exporter (AI-2E) (TC 2.A.86) family.</text>
</comment>
<feature type="transmembrane region" description="Helical" evidence="6">
    <location>
        <begin position="67"/>
        <end position="88"/>
    </location>
</feature>
<dbReference type="STRING" id="406100.SAMN04488052_101349"/>
<evidence type="ECO:0000256" key="4">
    <source>
        <dbReference type="ARBA" id="ARBA00022989"/>
    </source>
</evidence>
<dbReference type="PANTHER" id="PTHR21716:SF16">
    <property type="entry name" value="BLL1467 PROTEIN"/>
    <property type="match status" value="1"/>
</dbReference>
<dbReference type="AlphaFoldDB" id="A0A1H8Q513"/>
<accession>A0A1H8Q513</accession>
<feature type="transmembrane region" description="Helical" evidence="6">
    <location>
        <begin position="243"/>
        <end position="267"/>
    </location>
</feature>
<dbReference type="Proteomes" id="UP000199657">
    <property type="component" value="Unassembled WGS sequence"/>
</dbReference>